<accession>A0A9P5YDH7</accession>
<dbReference type="InterPro" id="IPR047142">
    <property type="entry name" value="OryJ/VirC-like"/>
</dbReference>
<dbReference type="InterPro" id="IPR013096">
    <property type="entry name" value="Cupin_2"/>
</dbReference>
<evidence type="ECO:0000313" key="4">
    <source>
        <dbReference type="Proteomes" id="UP000807353"/>
    </source>
</evidence>
<evidence type="ECO:0000256" key="1">
    <source>
        <dbReference type="SAM" id="MobiDB-lite"/>
    </source>
</evidence>
<dbReference type="SUPFAM" id="SSF51182">
    <property type="entry name" value="RmlC-like cupins"/>
    <property type="match status" value="1"/>
</dbReference>
<name>A0A9P5YDH7_9AGAR</name>
<reference evidence="3" key="1">
    <citation type="submission" date="2020-11" db="EMBL/GenBank/DDBJ databases">
        <authorList>
            <consortium name="DOE Joint Genome Institute"/>
            <person name="Ahrendt S."/>
            <person name="Riley R."/>
            <person name="Andreopoulos W."/>
            <person name="Labutti K."/>
            <person name="Pangilinan J."/>
            <person name="Ruiz-Duenas F.J."/>
            <person name="Barrasa J.M."/>
            <person name="Sanchez-Garcia M."/>
            <person name="Camarero S."/>
            <person name="Miyauchi S."/>
            <person name="Serrano A."/>
            <person name="Linde D."/>
            <person name="Babiker R."/>
            <person name="Drula E."/>
            <person name="Ayuso-Fernandez I."/>
            <person name="Pacheco R."/>
            <person name="Padilla G."/>
            <person name="Ferreira P."/>
            <person name="Barriuso J."/>
            <person name="Kellner H."/>
            <person name="Castanera R."/>
            <person name="Alfaro M."/>
            <person name="Ramirez L."/>
            <person name="Pisabarro A.G."/>
            <person name="Kuo A."/>
            <person name="Tritt A."/>
            <person name="Lipzen A."/>
            <person name="He G."/>
            <person name="Yan M."/>
            <person name="Ng V."/>
            <person name="Cullen D."/>
            <person name="Martin F."/>
            <person name="Rosso M.-N."/>
            <person name="Henrissat B."/>
            <person name="Hibbett D."/>
            <person name="Martinez A.T."/>
            <person name="Grigoriev I.V."/>
        </authorList>
    </citation>
    <scope>NUCLEOTIDE SEQUENCE</scope>
    <source>
        <strain evidence="3">CBS 247.69</strain>
    </source>
</reference>
<dbReference type="Proteomes" id="UP000807353">
    <property type="component" value="Unassembled WGS sequence"/>
</dbReference>
<feature type="region of interest" description="Disordered" evidence="1">
    <location>
        <begin position="93"/>
        <end position="113"/>
    </location>
</feature>
<dbReference type="Gene3D" id="2.60.120.10">
    <property type="entry name" value="Jelly Rolls"/>
    <property type="match status" value="1"/>
</dbReference>
<dbReference type="EMBL" id="MU150245">
    <property type="protein sequence ID" value="KAF9465680.1"/>
    <property type="molecule type" value="Genomic_DNA"/>
</dbReference>
<feature type="domain" description="Cupin type-2" evidence="2">
    <location>
        <begin position="14"/>
        <end position="81"/>
    </location>
</feature>
<evidence type="ECO:0000313" key="3">
    <source>
        <dbReference type="EMBL" id="KAF9465680.1"/>
    </source>
</evidence>
<protein>
    <recommendedName>
        <fullName evidence="2">Cupin type-2 domain-containing protein</fullName>
    </recommendedName>
</protein>
<dbReference type="Pfam" id="PF07883">
    <property type="entry name" value="Cupin_2"/>
    <property type="match status" value="1"/>
</dbReference>
<dbReference type="CDD" id="cd02231">
    <property type="entry name" value="cupin_BLL6423-like"/>
    <property type="match status" value="1"/>
</dbReference>
<proteinExistence type="predicted"/>
<dbReference type="OrthoDB" id="2983976at2759"/>
<sequence length="113" mass="12092">MQGYVNSMGTNFFIQDFAPGAVVPMHISHTVDYFLMVSGTMVSFTEQGDEFTAKAGDVVVRKGNMHGWRNPGPDWARWVAVILDAKPAVRNGRSLNEGMKESAEGPGGGGSGT</sequence>
<keyword evidence="4" id="KW-1185">Reference proteome</keyword>
<dbReference type="PANTHER" id="PTHR36156">
    <property type="entry name" value="SLR2101 PROTEIN"/>
    <property type="match status" value="1"/>
</dbReference>
<comment type="caution">
    <text evidence="3">The sequence shown here is derived from an EMBL/GenBank/DDBJ whole genome shotgun (WGS) entry which is preliminary data.</text>
</comment>
<dbReference type="InterPro" id="IPR014710">
    <property type="entry name" value="RmlC-like_jellyroll"/>
</dbReference>
<dbReference type="AlphaFoldDB" id="A0A9P5YDH7"/>
<dbReference type="InterPro" id="IPR011051">
    <property type="entry name" value="RmlC_Cupin_sf"/>
</dbReference>
<dbReference type="PANTHER" id="PTHR36156:SF2">
    <property type="entry name" value="CUPIN TYPE-2 DOMAIN-CONTAINING PROTEIN"/>
    <property type="match status" value="1"/>
</dbReference>
<organism evidence="3 4">
    <name type="scientific">Collybia nuda</name>
    <dbReference type="NCBI Taxonomy" id="64659"/>
    <lineage>
        <taxon>Eukaryota</taxon>
        <taxon>Fungi</taxon>
        <taxon>Dikarya</taxon>
        <taxon>Basidiomycota</taxon>
        <taxon>Agaricomycotina</taxon>
        <taxon>Agaricomycetes</taxon>
        <taxon>Agaricomycetidae</taxon>
        <taxon>Agaricales</taxon>
        <taxon>Tricholomatineae</taxon>
        <taxon>Clitocybaceae</taxon>
        <taxon>Collybia</taxon>
    </lineage>
</organism>
<evidence type="ECO:0000259" key="2">
    <source>
        <dbReference type="Pfam" id="PF07883"/>
    </source>
</evidence>
<gene>
    <name evidence="3" type="ORF">BDZ94DRAFT_296512</name>
</gene>